<dbReference type="SUPFAM" id="SSF81321">
    <property type="entry name" value="Family A G protein-coupled receptor-like"/>
    <property type="match status" value="1"/>
</dbReference>
<dbReference type="EMBL" id="JBJKFK010004096">
    <property type="protein sequence ID" value="KAL3309277.1"/>
    <property type="molecule type" value="Genomic_DNA"/>
</dbReference>
<comment type="caution">
    <text evidence="7">The sequence shown here is derived from an EMBL/GenBank/DDBJ whole genome shotgun (WGS) entry which is preliminary data.</text>
</comment>
<evidence type="ECO:0000256" key="1">
    <source>
        <dbReference type="ARBA" id="ARBA00004370"/>
    </source>
</evidence>
<proteinExistence type="predicted"/>
<feature type="transmembrane region" description="Helical" evidence="5">
    <location>
        <begin position="43"/>
        <end position="66"/>
    </location>
</feature>
<dbReference type="InterPro" id="IPR017452">
    <property type="entry name" value="GPCR_Rhodpsn_7TM"/>
</dbReference>
<feature type="domain" description="G-protein coupled receptors family 1 profile" evidence="6">
    <location>
        <begin position="58"/>
        <end position="335"/>
    </location>
</feature>
<dbReference type="Proteomes" id="UP001626550">
    <property type="component" value="Unassembled WGS sequence"/>
</dbReference>
<feature type="transmembrane region" description="Helical" evidence="5">
    <location>
        <begin position="180"/>
        <end position="200"/>
    </location>
</feature>
<comment type="subcellular location">
    <subcellularLocation>
        <location evidence="1">Membrane</location>
    </subcellularLocation>
</comment>
<gene>
    <name evidence="7" type="ORF">Ciccas_012177</name>
</gene>
<dbReference type="InterPro" id="IPR052954">
    <property type="entry name" value="GPCR-Ligand_Int"/>
</dbReference>
<evidence type="ECO:0000256" key="3">
    <source>
        <dbReference type="ARBA" id="ARBA00022989"/>
    </source>
</evidence>
<dbReference type="GO" id="GO:0016020">
    <property type="term" value="C:membrane"/>
    <property type="evidence" value="ECO:0007669"/>
    <property type="project" value="UniProtKB-SubCell"/>
</dbReference>
<dbReference type="AlphaFoldDB" id="A0ABD2PQX2"/>
<feature type="transmembrane region" description="Helical" evidence="5">
    <location>
        <begin position="319"/>
        <end position="343"/>
    </location>
</feature>
<evidence type="ECO:0000313" key="8">
    <source>
        <dbReference type="Proteomes" id="UP001626550"/>
    </source>
</evidence>
<name>A0ABD2PQX2_9PLAT</name>
<feature type="transmembrane region" description="Helical" evidence="5">
    <location>
        <begin position="86"/>
        <end position="104"/>
    </location>
</feature>
<evidence type="ECO:0000256" key="5">
    <source>
        <dbReference type="SAM" id="Phobius"/>
    </source>
</evidence>
<reference evidence="7 8" key="1">
    <citation type="submission" date="2024-11" db="EMBL/GenBank/DDBJ databases">
        <title>Adaptive evolution of stress response genes in parasites aligns with host niche diversity.</title>
        <authorList>
            <person name="Hahn C."/>
            <person name="Resl P."/>
        </authorList>
    </citation>
    <scope>NUCLEOTIDE SEQUENCE [LARGE SCALE GENOMIC DNA]</scope>
    <source>
        <strain evidence="7">EGGRZ-B1_66</strain>
        <tissue evidence="7">Body</tissue>
    </source>
</reference>
<keyword evidence="8" id="KW-1185">Reference proteome</keyword>
<organism evidence="7 8">
    <name type="scientific">Cichlidogyrus casuarinus</name>
    <dbReference type="NCBI Taxonomy" id="1844966"/>
    <lineage>
        <taxon>Eukaryota</taxon>
        <taxon>Metazoa</taxon>
        <taxon>Spiralia</taxon>
        <taxon>Lophotrochozoa</taxon>
        <taxon>Platyhelminthes</taxon>
        <taxon>Monogenea</taxon>
        <taxon>Monopisthocotylea</taxon>
        <taxon>Dactylogyridea</taxon>
        <taxon>Ancyrocephalidae</taxon>
        <taxon>Cichlidogyrus</taxon>
    </lineage>
</organism>
<keyword evidence="3 5" id="KW-1133">Transmembrane helix</keyword>
<dbReference type="PROSITE" id="PS50262">
    <property type="entry name" value="G_PROTEIN_RECEP_F1_2"/>
    <property type="match status" value="1"/>
</dbReference>
<dbReference type="InterPro" id="IPR000276">
    <property type="entry name" value="GPCR_Rhodpsn"/>
</dbReference>
<feature type="transmembrane region" description="Helical" evidence="5">
    <location>
        <begin position="279"/>
        <end position="299"/>
    </location>
</feature>
<accession>A0ABD2PQX2</accession>
<feature type="transmembrane region" description="Helical" evidence="5">
    <location>
        <begin position="125"/>
        <end position="145"/>
    </location>
</feature>
<evidence type="ECO:0000259" key="6">
    <source>
        <dbReference type="PROSITE" id="PS50262"/>
    </source>
</evidence>
<dbReference type="Pfam" id="PF00001">
    <property type="entry name" value="7tm_1"/>
    <property type="match status" value="1"/>
</dbReference>
<dbReference type="PANTHER" id="PTHR46641:SF2">
    <property type="entry name" value="FMRFAMIDE RECEPTOR"/>
    <property type="match status" value="1"/>
</dbReference>
<dbReference type="Gene3D" id="1.20.1070.10">
    <property type="entry name" value="Rhodopsin 7-helix transmembrane proteins"/>
    <property type="match status" value="1"/>
</dbReference>
<evidence type="ECO:0000313" key="7">
    <source>
        <dbReference type="EMBL" id="KAL3309277.1"/>
    </source>
</evidence>
<dbReference type="PANTHER" id="PTHR46641">
    <property type="entry name" value="FMRFAMIDE RECEPTOR-RELATED"/>
    <property type="match status" value="1"/>
</dbReference>
<keyword evidence="4 5" id="KW-0472">Membrane</keyword>
<protein>
    <recommendedName>
        <fullName evidence="6">G-protein coupled receptors family 1 profile domain-containing protein</fullName>
    </recommendedName>
</protein>
<sequence length="386" mass="43869">MDHSSNMSGTAEASSGFRLFLDRRDMKNSSNFSCQDNQTLDPWFNYLGMSLCVINFIANVFVYTAFRRISIQKLSPATRPNTSLLLLFQILSIVEMAFLASWLLQDTCHILFKKGMIKIPLKKGSPQFIALFYLFSAPQVILTAFHITRNLTVTLITIIRFLSVFRSTPNQSRVFTKSRVLFTAICINMVAFLISLPRLWSWTFIICTQDDESPIYVRGGKPDKYWKTHYNNIYTLATLFIFQNGGPAIIICVLGVCIMRKISRRNQTSKSTAKKKLSGNVLVAVLCVGFVIFEIPSFIAKVFNIYSMDATKKEIIRNLANLATLLDSTFNVLIYFLSNKLVLATINQRFNKRANSLLRCSNNQNTIFKKISPQEGLQTVEETALN</sequence>
<evidence type="ECO:0000256" key="4">
    <source>
        <dbReference type="ARBA" id="ARBA00023136"/>
    </source>
</evidence>
<feature type="transmembrane region" description="Helical" evidence="5">
    <location>
        <begin position="233"/>
        <end position="258"/>
    </location>
</feature>
<keyword evidence="2 5" id="KW-0812">Transmembrane</keyword>
<evidence type="ECO:0000256" key="2">
    <source>
        <dbReference type="ARBA" id="ARBA00022692"/>
    </source>
</evidence>